<dbReference type="EMBL" id="HBIK01031491">
    <property type="protein sequence ID" value="CAE0389765.1"/>
    <property type="molecule type" value="Transcribed_RNA"/>
</dbReference>
<evidence type="ECO:0000256" key="5">
    <source>
        <dbReference type="ARBA" id="ARBA00022741"/>
    </source>
</evidence>
<evidence type="ECO:0000313" key="8">
    <source>
        <dbReference type="EMBL" id="CAE0389765.1"/>
    </source>
</evidence>
<dbReference type="AlphaFoldDB" id="A0A7S3P083"/>
<dbReference type="InterPro" id="IPR000595">
    <property type="entry name" value="cNMP-bd_dom"/>
</dbReference>
<name>A0A7S3P083_EUPCR</name>
<protein>
    <recommendedName>
        <fullName evidence="7">Cyclic nucleotide-binding domain-containing protein</fullName>
    </recommendedName>
</protein>
<dbReference type="InterPro" id="IPR018488">
    <property type="entry name" value="cNMP-bd_CS"/>
</dbReference>
<dbReference type="InterPro" id="IPR014710">
    <property type="entry name" value="RmlC-like_jellyroll"/>
</dbReference>
<dbReference type="GO" id="GO:0005829">
    <property type="term" value="C:cytosol"/>
    <property type="evidence" value="ECO:0007669"/>
    <property type="project" value="TreeGrafter"/>
</dbReference>
<keyword evidence="2" id="KW-0597">Phosphoprotein</keyword>
<organism evidence="8">
    <name type="scientific">Euplotes crassus</name>
    <dbReference type="NCBI Taxonomy" id="5936"/>
    <lineage>
        <taxon>Eukaryota</taxon>
        <taxon>Sar</taxon>
        <taxon>Alveolata</taxon>
        <taxon>Ciliophora</taxon>
        <taxon>Intramacronucleata</taxon>
        <taxon>Spirotrichea</taxon>
        <taxon>Hypotrichia</taxon>
        <taxon>Euplotida</taxon>
        <taxon>Euplotidae</taxon>
        <taxon>Moneuplotes</taxon>
    </lineage>
</organism>
<dbReference type="PROSITE" id="PS00888">
    <property type="entry name" value="CNMP_BINDING_1"/>
    <property type="match status" value="1"/>
</dbReference>
<dbReference type="GO" id="GO:0034236">
    <property type="term" value="F:protein kinase A catalytic subunit binding"/>
    <property type="evidence" value="ECO:0007669"/>
    <property type="project" value="TreeGrafter"/>
</dbReference>
<dbReference type="PROSITE" id="PS00889">
    <property type="entry name" value="CNMP_BINDING_2"/>
    <property type="match status" value="2"/>
</dbReference>
<dbReference type="PROSITE" id="PS50042">
    <property type="entry name" value="CNMP_BINDING_3"/>
    <property type="match status" value="2"/>
</dbReference>
<evidence type="ECO:0000256" key="6">
    <source>
        <dbReference type="ARBA" id="ARBA00023149"/>
    </source>
</evidence>
<evidence type="ECO:0000256" key="3">
    <source>
        <dbReference type="ARBA" id="ARBA00022566"/>
    </source>
</evidence>
<proteinExistence type="inferred from homology"/>
<keyword evidence="6" id="KW-0114">cAMP</keyword>
<dbReference type="FunFam" id="2.60.120.10:FF:000006">
    <property type="entry name" value="cAMP-dependent protein kinase type I-alpha regulatory subunit"/>
    <property type="match status" value="1"/>
</dbReference>
<dbReference type="Gene3D" id="2.60.120.10">
    <property type="entry name" value="Jelly Rolls"/>
    <property type="match status" value="2"/>
</dbReference>
<reference evidence="8" key="1">
    <citation type="submission" date="2021-01" db="EMBL/GenBank/DDBJ databases">
        <authorList>
            <person name="Corre E."/>
            <person name="Pelletier E."/>
            <person name="Niang G."/>
            <person name="Scheremetjew M."/>
            <person name="Finn R."/>
            <person name="Kale V."/>
            <person name="Holt S."/>
            <person name="Cochrane G."/>
            <person name="Meng A."/>
            <person name="Brown T."/>
            <person name="Cohen L."/>
        </authorList>
    </citation>
    <scope>NUCLEOTIDE SEQUENCE</scope>
    <source>
        <strain evidence="8">CT5</strain>
    </source>
</reference>
<evidence type="ECO:0000256" key="1">
    <source>
        <dbReference type="ARBA" id="ARBA00005753"/>
    </source>
</evidence>
<gene>
    <name evidence="8" type="ORF">ECRA1380_LOCUS14741</name>
</gene>
<dbReference type="InterPro" id="IPR050503">
    <property type="entry name" value="cAMP-dep_PK_reg_su-like"/>
</dbReference>
<keyword evidence="5" id="KW-0547">Nucleotide-binding</keyword>
<feature type="domain" description="Cyclic nucleotide-binding" evidence="7">
    <location>
        <begin position="1"/>
        <end position="122"/>
    </location>
</feature>
<dbReference type="InterPro" id="IPR018490">
    <property type="entry name" value="cNMP-bd_dom_sf"/>
</dbReference>
<evidence type="ECO:0000259" key="7">
    <source>
        <dbReference type="PROSITE" id="PS50042"/>
    </source>
</evidence>
<dbReference type="SUPFAM" id="SSF51206">
    <property type="entry name" value="cAMP-binding domain-like"/>
    <property type="match status" value="2"/>
</dbReference>
<sequence length="247" mass="27758">MFSALTEKDQNIVLDAMKEVTMEQGDHVIQQGDDGDVLYVVGAGTYDCTRVEPGQSESKYLTKYEEGAVFGELALLYNAPRAATITCDVPGVVYSLDRATFNHIVKDASVKRREKYVNFLSQVKILESLEPYERAKLADAFKEINYSSGDYVIKEDEEGNTFYFISEGEAIATKTLEAGKPPVEVMKYQKGDYFGERALIKNEPRAANVIAKTDIVVLSLDRHMFKRLLGPIEEILKRNVYEVPKTS</sequence>
<dbReference type="PANTHER" id="PTHR11635">
    <property type="entry name" value="CAMP-DEPENDENT PROTEIN KINASE REGULATORY CHAIN"/>
    <property type="match status" value="1"/>
</dbReference>
<feature type="domain" description="Cyclic nucleotide-binding" evidence="7">
    <location>
        <begin position="125"/>
        <end position="246"/>
    </location>
</feature>
<evidence type="ECO:0000256" key="4">
    <source>
        <dbReference type="ARBA" id="ARBA00022737"/>
    </source>
</evidence>
<dbReference type="GO" id="GO:0030552">
    <property type="term" value="F:cAMP binding"/>
    <property type="evidence" value="ECO:0007669"/>
    <property type="project" value="UniProtKB-KW"/>
</dbReference>
<evidence type="ECO:0000256" key="2">
    <source>
        <dbReference type="ARBA" id="ARBA00022553"/>
    </source>
</evidence>
<accession>A0A7S3P083</accession>
<dbReference type="GO" id="GO:0005952">
    <property type="term" value="C:cAMP-dependent protein kinase complex"/>
    <property type="evidence" value="ECO:0007669"/>
    <property type="project" value="InterPro"/>
</dbReference>
<dbReference type="Pfam" id="PF00027">
    <property type="entry name" value="cNMP_binding"/>
    <property type="match status" value="2"/>
</dbReference>
<dbReference type="SMART" id="SM00100">
    <property type="entry name" value="cNMP"/>
    <property type="match status" value="2"/>
</dbReference>
<dbReference type="PRINTS" id="PR00103">
    <property type="entry name" value="CAMPKINASE"/>
</dbReference>
<keyword evidence="3" id="KW-0116">cAMP-binding</keyword>
<keyword evidence="4" id="KW-0677">Repeat</keyword>
<dbReference type="PANTHER" id="PTHR11635:SF152">
    <property type="entry name" value="CAMP-DEPENDENT PROTEIN KINASE TYPE I REGULATORY SUBUNIT-RELATED"/>
    <property type="match status" value="1"/>
</dbReference>
<dbReference type="CDD" id="cd00038">
    <property type="entry name" value="CAP_ED"/>
    <property type="match status" value="2"/>
</dbReference>
<dbReference type="GO" id="GO:0004862">
    <property type="term" value="F:cAMP-dependent protein kinase inhibitor activity"/>
    <property type="evidence" value="ECO:0007669"/>
    <property type="project" value="TreeGrafter"/>
</dbReference>
<comment type="similarity">
    <text evidence="1">Belongs to the cAMP-dependent kinase regulatory chain family.</text>
</comment>